<protein>
    <submittedName>
        <fullName evidence="2">Uncharacterized protein</fullName>
    </submittedName>
</protein>
<feature type="compositionally biased region" description="Acidic residues" evidence="1">
    <location>
        <begin position="181"/>
        <end position="190"/>
    </location>
</feature>
<proteinExistence type="predicted"/>
<keyword evidence="3" id="KW-1185">Reference proteome</keyword>
<accession>A0A7W7Q1H4</accession>
<evidence type="ECO:0000313" key="2">
    <source>
        <dbReference type="EMBL" id="MBB4905245.1"/>
    </source>
</evidence>
<organism evidence="2 3">
    <name type="scientific">Actinophytocola algeriensis</name>
    <dbReference type="NCBI Taxonomy" id="1768010"/>
    <lineage>
        <taxon>Bacteria</taxon>
        <taxon>Bacillati</taxon>
        <taxon>Actinomycetota</taxon>
        <taxon>Actinomycetes</taxon>
        <taxon>Pseudonocardiales</taxon>
        <taxon>Pseudonocardiaceae</taxon>
    </lineage>
</organism>
<feature type="region of interest" description="Disordered" evidence="1">
    <location>
        <begin position="176"/>
        <end position="218"/>
    </location>
</feature>
<comment type="caution">
    <text evidence="2">The sequence shown here is derived from an EMBL/GenBank/DDBJ whole genome shotgun (WGS) entry which is preliminary data.</text>
</comment>
<feature type="compositionally biased region" description="Basic and acidic residues" evidence="1">
    <location>
        <begin position="204"/>
        <end position="218"/>
    </location>
</feature>
<name>A0A7W7Q1H4_9PSEU</name>
<gene>
    <name evidence="2" type="ORF">FHR82_001462</name>
</gene>
<evidence type="ECO:0000313" key="3">
    <source>
        <dbReference type="Proteomes" id="UP000520767"/>
    </source>
</evidence>
<dbReference type="EMBL" id="JACHJQ010000002">
    <property type="protein sequence ID" value="MBB4905245.1"/>
    <property type="molecule type" value="Genomic_DNA"/>
</dbReference>
<reference evidence="2 3" key="1">
    <citation type="submission" date="2020-08" db="EMBL/GenBank/DDBJ databases">
        <title>Genomic Encyclopedia of Type Strains, Phase III (KMG-III): the genomes of soil and plant-associated and newly described type strains.</title>
        <authorList>
            <person name="Whitman W."/>
        </authorList>
    </citation>
    <scope>NUCLEOTIDE SEQUENCE [LARGE SCALE GENOMIC DNA]</scope>
    <source>
        <strain evidence="2 3">CECT 8960</strain>
    </source>
</reference>
<dbReference type="RefSeq" id="WP_184809514.1">
    <property type="nucleotide sequence ID" value="NZ_JACHJQ010000002.1"/>
</dbReference>
<dbReference type="Proteomes" id="UP000520767">
    <property type="component" value="Unassembled WGS sequence"/>
</dbReference>
<sequence length="218" mass="23559">MRSEDPEAQATAHQLVHCVLDADQIGLTETLETVAAHPAADLRGYVREIVAELINVATTAVRESAGPLRDRAAFAIDLRDDGNDQVGIDDLEPPVRATIRAMLADLNDSPEDASFQLDLAVRGVGESTGLETGLDTVRRALTMTIGLLHWSEQTEPLEAVMYPEPTADEADLLEQQLAVTDDQDTDEDTAGVEPVGEANPADVQEQHRAVPDNDDESR</sequence>
<evidence type="ECO:0000256" key="1">
    <source>
        <dbReference type="SAM" id="MobiDB-lite"/>
    </source>
</evidence>
<dbReference type="AlphaFoldDB" id="A0A7W7Q1H4"/>